<accession>A0A2X2IMK1</accession>
<gene>
    <name evidence="1" type="ORF">NCTC11343_00061</name>
</gene>
<proteinExistence type="predicted"/>
<evidence type="ECO:0000313" key="2">
    <source>
        <dbReference type="Proteomes" id="UP000251241"/>
    </source>
</evidence>
<dbReference type="InterPro" id="IPR032339">
    <property type="entry name" value="DUF4859"/>
</dbReference>
<dbReference type="AlphaFoldDB" id="A0A2X2IMK1"/>
<protein>
    <submittedName>
        <fullName evidence="1">Uncharacterized protein</fullName>
    </submittedName>
</protein>
<organism evidence="1 2">
    <name type="scientific">Sphingobacterium multivorum</name>
    <dbReference type="NCBI Taxonomy" id="28454"/>
    <lineage>
        <taxon>Bacteria</taxon>
        <taxon>Pseudomonadati</taxon>
        <taxon>Bacteroidota</taxon>
        <taxon>Sphingobacteriia</taxon>
        <taxon>Sphingobacteriales</taxon>
        <taxon>Sphingobacteriaceae</taxon>
        <taxon>Sphingobacterium</taxon>
    </lineage>
</organism>
<evidence type="ECO:0000313" key="1">
    <source>
        <dbReference type="EMBL" id="SPZ83542.1"/>
    </source>
</evidence>
<dbReference type="Pfam" id="PF16151">
    <property type="entry name" value="DUF4859"/>
    <property type="match status" value="1"/>
</dbReference>
<dbReference type="Proteomes" id="UP000251241">
    <property type="component" value="Unassembled WGS sequence"/>
</dbReference>
<name>A0A2X2IMK1_SPHMU</name>
<dbReference type="RefSeq" id="WP_112373462.1">
    <property type="nucleotide sequence ID" value="NZ_CP069793.1"/>
</dbReference>
<dbReference type="GeneID" id="97181813"/>
<reference evidence="1 2" key="1">
    <citation type="submission" date="2018-06" db="EMBL/GenBank/DDBJ databases">
        <authorList>
            <consortium name="Pathogen Informatics"/>
            <person name="Doyle S."/>
        </authorList>
    </citation>
    <scope>NUCLEOTIDE SEQUENCE [LARGE SCALE GENOMIC DNA]</scope>
    <source>
        <strain evidence="1 2">NCTC11343</strain>
    </source>
</reference>
<dbReference type="EMBL" id="UAUU01000002">
    <property type="protein sequence ID" value="SPZ83542.1"/>
    <property type="molecule type" value="Genomic_DNA"/>
</dbReference>
<sequence>MKTLYRFALLLAFGLTVIGCKKAAYLTDDGLHTAEVNLSTYDYLAAHPNGMFDTLLLVIDHFKLKDEINKAKTFWAPSDYSVNRYYKQKADSVKYVDENAQYSFDQFLNEIPVDSVRAYIYNDAPYNLETASTAYTTISNAANVGGFFYHKQKQPKAAWSSQPVYYLYYVKVRGEADQISPDGIVTVKEDDQADMRVYCQTTGIKTASGTTLNVLANTHTFIGDFVPRILTGPKIVETGATLTFTYDLSIKYDAAGYTGTTVDVLLPRLARFYGLESGAISALVGKDITYYAVQPDGNLNANSTANAPGHWFDAKGQTCSWGADARIVSELATSTMTFNILQYPGQTTVGSTYTVRQSLVYKSKTKGDLNAVFVFNIKIK</sequence>
<dbReference type="PROSITE" id="PS51257">
    <property type="entry name" value="PROKAR_LIPOPROTEIN"/>
    <property type="match status" value="1"/>
</dbReference>